<evidence type="ECO:0000259" key="5">
    <source>
        <dbReference type="PROSITE" id="PS50043"/>
    </source>
</evidence>
<feature type="region of interest" description="Disordered" evidence="4">
    <location>
        <begin position="598"/>
        <end position="617"/>
    </location>
</feature>
<dbReference type="Gene3D" id="1.10.10.10">
    <property type="entry name" value="Winged helix-like DNA-binding domain superfamily/Winged helix DNA-binding domain"/>
    <property type="match status" value="1"/>
</dbReference>
<feature type="region of interest" description="Disordered" evidence="4">
    <location>
        <begin position="1"/>
        <end position="24"/>
    </location>
</feature>
<protein>
    <recommendedName>
        <fullName evidence="5">HTH luxR-type domain-containing protein</fullName>
    </recommendedName>
</protein>
<dbReference type="InterPro" id="IPR036388">
    <property type="entry name" value="WH-like_DNA-bd_sf"/>
</dbReference>
<dbReference type="PRINTS" id="PR00038">
    <property type="entry name" value="HTHLUXR"/>
</dbReference>
<evidence type="ECO:0000313" key="7">
    <source>
        <dbReference type="Proteomes" id="UP000516173"/>
    </source>
</evidence>
<reference evidence="6 7" key="1">
    <citation type="submission" date="2020-08" db="EMBL/GenBank/DDBJ databases">
        <title>Genome Sequencing of Nocardia wallacei strain FMUON74 and assembly.</title>
        <authorList>
            <person name="Toyokawa M."/>
            <person name="Uesaka K."/>
        </authorList>
    </citation>
    <scope>NUCLEOTIDE SEQUENCE [LARGE SCALE GENOMIC DNA]</scope>
    <source>
        <strain evidence="6 7">FMUON74</strain>
    </source>
</reference>
<dbReference type="Proteomes" id="UP000516173">
    <property type="component" value="Chromosome"/>
</dbReference>
<feature type="compositionally biased region" description="Basic and acidic residues" evidence="4">
    <location>
        <begin position="1"/>
        <end position="12"/>
    </location>
</feature>
<keyword evidence="2" id="KW-0238">DNA-binding</keyword>
<dbReference type="GO" id="GO:0006355">
    <property type="term" value="P:regulation of DNA-templated transcription"/>
    <property type="evidence" value="ECO:0007669"/>
    <property type="project" value="InterPro"/>
</dbReference>
<keyword evidence="1" id="KW-0805">Transcription regulation</keyword>
<dbReference type="EMBL" id="AP023396">
    <property type="protein sequence ID" value="BCK57426.1"/>
    <property type="molecule type" value="Genomic_DNA"/>
</dbReference>
<dbReference type="AlphaFoldDB" id="A0A7G1KSA9"/>
<dbReference type="PROSITE" id="PS50043">
    <property type="entry name" value="HTH_LUXR_2"/>
    <property type="match status" value="1"/>
</dbReference>
<feature type="domain" description="HTH luxR-type" evidence="5">
    <location>
        <begin position="614"/>
        <end position="680"/>
    </location>
</feature>
<dbReference type="InterPro" id="IPR016032">
    <property type="entry name" value="Sig_transdc_resp-reg_C-effctor"/>
</dbReference>
<dbReference type="CDD" id="cd06170">
    <property type="entry name" value="LuxR_C_like"/>
    <property type="match status" value="1"/>
</dbReference>
<keyword evidence="7" id="KW-1185">Reference proteome</keyword>
<sequence>MQLSVARDRAVGDETITAPPRGGDPDRLRAAAAVAVLGGDATVQLSAALAGLDSGRIRSVLADFAEAGWVERERFAHPAIAARVLLDLPDEQRRELHGRAAELLHRSGFPCTVVAGHLLAAGDARSTWAARVLVASADRALANDEIDSAAEQLELAYRAGRRADSRAAIAGRLVSVEWRRSPSSRTRNFRRLEAALYTGRVPYADLPAAVLHMLWHGCHQQADQALARLARGPAGTLTFSPRVDFLCAWLRYTHPPHLERHHRLFADRVRIGAGSTADRESPHRQAADLLTALRVQHPPVDLAAAAQRLLACHHLGPTTVEALVAAVDCLIHTGRLDTADAWCASLLAEAAARHAPTWRSIFAALRADALLHRGNLPAAIEYATLAVDLVPPEHLGVWAGRPIAVLVRAFTAQGDHAEAAAQLRRPVPRAMLESRFALPYLRASGHHCLAAGRPAEALRHFRHCGTLMRQWGLDFAWLVPWRNDMAAAYLDLGERRRARALATVHLELIGGPERHPSGGVSLRLLAATGDAHHRVPLLRRAVTVARTGSDHLELATALGDLAHAHRSIGDADTAGPLLREAVRLAESCGSSALVRRLRGDRNPPAAPHPPLRAMPGRADALSPAERRVAELAALGKRNREIAELLEITTSTVEQHLTRVYRKLAVARRGELRFVLAIRETAESAAG</sequence>
<accession>A0A7G1KSA9</accession>
<keyword evidence="3" id="KW-0804">Transcription</keyword>
<dbReference type="SMART" id="SM00421">
    <property type="entry name" value="HTH_LUXR"/>
    <property type="match status" value="1"/>
</dbReference>
<dbReference type="InterPro" id="IPR000792">
    <property type="entry name" value="Tscrpt_reg_LuxR_C"/>
</dbReference>
<dbReference type="InterPro" id="IPR011990">
    <property type="entry name" value="TPR-like_helical_dom_sf"/>
</dbReference>
<organism evidence="6 7">
    <name type="scientific">Nocardia wallacei</name>
    <dbReference type="NCBI Taxonomy" id="480035"/>
    <lineage>
        <taxon>Bacteria</taxon>
        <taxon>Bacillati</taxon>
        <taxon>Actinomycetota</taxon>
        <taxon>Actinomycetes</taxon>
        <taxon>Mycobacteriales</taxon>
        <taxon>Nocardiaceae</taxon>
        <taxon>Nocardia</taxon>
    </lineage>
</organism>
<dbReference type="Pfam" id="PF00196">
    <property type="entry name" value="GerE"/>
    <property type="match status" value="1"/>
</dbReference>
<evidence type="ECO:0000256" key="1">
    <source>
        <dbReference type="ARBA" id="ARBA00023015"/>
    </source>
</evidence>
<evidence type="ECO:0000256" key="2">
    <source>
        <dbReference type="ARBA" id="ARBA00023125"/>
    </source>
</evidence>
<gene>
    <name evidence="6" type="ORF">NWFMUON74_51980</name>
</gene>
<name>A0A7G1KSA9_9NOCA</name>
<dbReference type="PROSITE" id="PS00622">
    <property type="entry name" value="HTH_LUXR_1"/>
    <property type="match status" value="1"/>
</dbReference>
<dbReference type="Gene3D" id="1.25.40.10">
    <property type="entry name" value="Tetratricopeptide repeat domain"/>
    <property type="match status" value="2"/>
</dbReference>
<evidence type="ECO:0000313" key="6">
    <source>
        <dbReference type="EMBL" id="BCK57426.1"/>
    </source>
</evidence>
<dbReference type="GO" id="GO:0003677">
    <property type="term" value="F:DNA binding"/>
    <property type="evidence" value="ECO:0007669"/>
    <property type="project" value="UniProtKB-KW"/>
</dbReference>
<proteinExistence type="predicted"/>
<evidence type="ECO:0000256" key="3">
    <source>
        <dbReference type="ARBA" id="ARBA00023163"/>
    </source>
</evidence>
<dbReference type="PANTHER" id="PTHR44688:SF16">
    <property type="entry name" value="DNA-BINDING TRANSCRIPTIONAL ACTIVATOR DEVR_DOSR"/>
    <property type="match status" value="1"/>
</dbReference>
<dbReference type="SUPFAM" id="SSF48452">
    <property type="entry name" value="TPR-like"/>
    <property type="match status" value="2"/>
</dbReference>
<dbReference type="SUPFAM" id="SSF46894">
    <property type="entry name" value="C-terminal effector domain of the bipartite response regulators"/>
    <property type="match status" value="1"/>
</dbReference>
<evidence type="ECO:0000256" key="4">
    <source>
        <dbReference type="SAM" id="MobiDB-lite"/>
    </source>
</evidence>
<dbReference type="PANTHER" id="PTHR44688">
    <property type="entry name" value="DNA-BINDING TRANSCRIPTIONAL ACTIVATOR DEVR_DOSR"/>
    <property type="match status" value="1"/>
</dbReference>
<dbReference type="KEGG" id="nwl:NWFMUON74_51980"/>